<accession>A0A8J6AQN1</accession>
<name>A0A8J6AQN1_9EUKA</name>
<protein>
    <submittedName>
        <fullName evidence="1">Uncharacterized protein</fullName>
    </submittedName>
</protein>
<dbReference type="EMBL" id="JAHDYR010000062">
    <property type="protein sequence ID" value="KAG9391273.1"/>
    <property type="molecule type" value="Genomic_DNA"/>
</dbReference>
<organism evidence="1 2">
    <name type="scientific">Carpediemonas membranifera</name>
    <dbReference type="NCBI Taxonomy" id="201153"/>
    <lineage>
        <taxon>Eukaryota</taxon>
        <taxon>Metamonada</taxon>
        <taxon>Carpediemonas-like organisms</taxon>
        <taxon>Carpediemonas</taxon>
    </lineage>
</organism>
<dbReference type="Proteomes" id="UP000717585">
    <property type="component" value="Unassembled WGS sequence"/>
</dbReference>
<proteinExistence type="predicted"/>
<sequence>MEAILEKYNEAVSRAQKLRYLASIADETDLSTLSPKTADEQIIFAHLACIKRDNAAIMALITSDSVAVFRELKMMLARTAIRTSFIAYANQHDSAFLAALAAASKSMADMITSRVIHSKCPEARVLVQKLFATATKEGRRKLRGALPAEALEAEIERKFARKEAVEEVVMKLDRCHRTPELATVAVHLIPKWYESHVAPKLPGASSKRDVLREFVDPWVKVLFRSGLLSHPADDRRTMADFLWDFCTEHMKPWYIAKTLHARRSRDDAFHAFVQWYVNRHIREALDFICFQADRTKLAKYAIDIMHLVLPYTRAMGLSQERADFLAVLADSMLTTRNHNGVAAVLEHTNIMTREEATTALVRTVTHYAAEYDNLTVKHHKRVWSVNAHRIRHDLIPAATRVLFAETMWRHRVDLELDRDNTELIRLAGLLSAEETANHTSAVETELYSGFGTRSRVIDERQAAFQALFTAGHRDNICVSIRAVRGVMRRQNDEWFVPQFRSMLTALVAIPSIRTMDAYARTQLAALYGDVLTTFGAATFEGQTLANTMLAVARLALVHPACPETRKCLADIALAIVRYFVPKDSVNRTFPRDSVGIDTFDFEKEWAILYTRPGDYSRRLIHPRPRPMKVAQKERNAIIRRRKRLSRACAIDLALVQPILDYCLPHVLTPAQERLGDSLLTVVRNNQPVSSNDYLARRCPVAVVYGILGNLSAWRRSLKKYLASIDKNDALIRSNVLNVFGVKHVGPNTPYSQPMWCPARYVEVLRSALTTAIDETKAAMTHKHVPSSEPTMTATLRRLVQTLAALPIDTQPAVKSALTEEAAIAAEMHSHALAGLSESLSADVDLMVCILRNANVANVANAMMTKALDLAPAARLLAALQTIVGAATTLSPMGVRVVCAFLLRYYAARKLAVADIVPLLASLWTACKPARGAVLFVTVETLYQQHKAGESFDPVLLGIIAQAAEQPDDQQLHKMLICAVSDAFTDLIDFDNDRFDSTGNMSCCGPKQRELAEEIATRMLPIMQHGDETIATSMLEALATADLPETTRVPSLVCLEARKFVQSAGERNITKRLFKATLRLAYDPAEGPAGLCNALEALKKSVDDRITHLAAETLEDTMPPRFIGPMVRNVIIDISRTTIPDDALAALCTSVADIVEDSAMVAEGIADVIRAVAVTRTDLQPAEEKGEWLAPHAHWFRKLADYLTTLDRASWTNVVGALKHFLPMDDLVATPLMECIDIAKTYNSDAVWTAVLHIADTQTAVRFTSVSGKELISALMQKDMPVIARKWAFGKLLRRGQ</sequence>
<keyword evidence="2" id="KW-1185">Reference proteome</keyword>
<comment type="caution">
    <text evidence="1">The sequence shown here is derived from an EMBL/GenBank/DDBJ whole genome shotgun (WGS) entry which is preliminary data.</text>
</comment>
<reference evidence="1" key="1">
    <citation type="submission" date="2021-05" db="EMBL/GenBank/DDBJ databases">
        <title>A free-living protist that lacks canonical eukaryotic 1 DNA replication and segregation systems.</title>
        <authorList>
            <person name="Salas-Leiva D.E."/>
            <person name="Tromer E.C."/>
            <person name="Curtis B.A."/>
            <person name="Jerlstrom-Hultqvist J."/>
            <person name="Kolisko M."/>
            <person name="Yi Z."/>
            <person name="Salas-Leiva J.S."/>
            <person name="Gallot-Lavallee L."/>
            <person name="Kops G.J.P.L."/>
            <person name="Archibald J.M."/>
            <person name="Simpson A.G.B."/>
            <person name="Roger A.J."/>
        </authorList>
    </citation>
    <scope>NUCLEOTIDE SEQUENCE</scope>
    <source>
        <strain evidence="1">BICM</strain>
    </source>
</reference>
<evidence type="ECO:0000313" key="2">
    <source>
        <dbReference type="Proteomes" id="UP000717585"/>
    </source>
</evidence>
<evidence type="ECO:0000313" key="1">
    <source>
        <dbReference type="EMBL" id="KAG9391273.1"/>
    </source>
</evidence>
<gene>
    <name evidence="1" type="ORF">J8273_7547</name>
</gene>